<dbReference type="Pfam" id="PF02361">
    <property type="entry name" value="CbiQ"/>
    <property type="match status" value="1"/>
</dbReference>
<comment type="subcellular location">
    <subcellularLocation>
        <location evidence="1">Membrane</location>
        <topology evidence="1">Multi-pass membrane protein</topology>
    </subcellularLocation>
</comment>
<organism evidence="7 8">
    <name type="scientific">Alteribacter lacisalsi</name>
    <dbReference type="NCBI Taxonomy" id="2045244"/>
    <lineage>
        <taxon>Bacteria</taxon>
        <taxon>Bacillati</taxon>
        <taxon>Bacillota</taxon>
        <taxon>Bacilli</taxon>
        <taxon>Bacillales</taxon>
        <taxon>Bacillaceae</taxon>
        <taxon>Alteribacter</taxon>
    </lineage>
</organism>
<dbReference type="PANTHER" id="PTHR34857:SF2">
    <property type="entry name" value="SLL0384 PROTEIN"/>
    <property type="match status" value="1"/>
</dbReference>
<evidence type="ECO:0000256" key="5">
    <source>
        <dbReference type="ARBA" id="ARBA00023136"/>
    </source>
</evidence>
<proteinExistence type="predicted"/>
<dbReference type="Proteomes" id="UP000248066">
    <property type="component" value="Unassembled WGS sequence"/>
</dbReference>
<comment type="caution">
    <text evidence="7">The sequence shown here is derived from an EMBL/GenBank/DDBJ whole genome shotgun (WGS) entry which is preliminary data.</text>
</comment>
<feature type="transmembrane region" description="Helical" evidence="6">
    <location>
        <begin position="246"/>
        <end position="262"/>
    </location>
</feature>
<protein>
    <submittedName>
        <fullName evidence="7">Cobalt ABC transporter permease</fullName>
    </submittedName>
</protein>
<evidence type="ECO:0000313" key="8">
    <source>
        <dbReference type="Proteomes" id="UP000248066"/>
    </source>
</evidence>
<dbReference type="EMBL" id="PDOF01000004">
    <property type="protein sequence ID" value="PYZ95625.1"/>
    <property type="molecule type" value="Genomic_DNA"/>
</dbReference>
<dbReference type="AlphaFoldDB" id="A0A2W0HE89"/>
<keyword evidence="8" id="KW-1185">Reference proteome</keyword>
<keyword evidence="3 6" id="KW-0812">Transmembrane</keyword>
<evidence type="ECO:0000256" key="2">
    <source>
        <dbReference type="ARBA" id="ARBA00022475"/>
    </source>
</evidence>
<keyword evidence="5 6" id="KW-0472">Membrane</keyword>
<keyword evidence="4 6" id="KW-1133">Transmembrane helix</keyword>
<evidence type="ECO:0000313" key="7">
    <source>
        <dbReference type="EMBL" id="PYZ95625.1"/>
    </source>
</evidence>
<keyword evidence="2" id="KW-1003">Cell membrane</keyword>
<reference evidence="7 8" key="1">
    <citation type="submission" date="2017-10" db="EMBL/GenBank/DDBJ databases">
        <title>Bacillus sp. nov., a halophilic bacterium isolated from a Yangshapao Lake.</title>
        <authorList>
            <person name="Wang H."/>
        </authorList>
    </citation>
    <scope>NUCLEOTIDE SEQUENCE [LARGE SCALE GENOMIC DNA]</scope>
    <source>
        <strain evidence="7 8">YSP-3</strain>
    </source>
</reference>
<feature type="transmembrane region" description="Helical" evidence="6">
    <location>
        <begin position="116"/>
        <end position="133"/>
    </location>
</feature>
<feature type="transmembrane region" description="Helical" evidence="6">
    <location>
        <begin position="66"/>
        <end position="86"/>
    </location>
</feature>
<dbReference type="OrthoDB" id="8075495at2"/>
<dbReference type="InterPro" id="IPR003339">
    <property type="entry name" value="ABC/ECF_trnsptr_transmembrane"/>
</dbReference>
<evidence type="ECO:0000256" key="4">
    <source>
        <dbReference type="ARBA" id="ARBA00022989"/>
    </source>
</evidence>
<accession>A0A2W0HE89</accession>
<evidence type="ECO:0000256" key="3">
    <source>
        <dbReference type="ARBA" id="ARBA00022692"/>
    </source>
</evidence>
<dbReference type="CDD" id="cd16914">
    <property type="entry name" value="EcfT"/>
    <property type="match status" value="1"/>
</dbReference>
<dbReference type="RefSeq" id="WP_110521748.1">
    <property type="nucleotide sequence ID" value="NZ_PDOF01000004.1"/>
</dbReference>
<sequence length="264" mass="29734">MKSMIMGQYVRRDSFIHRMDPRAKLAGLFLFLLVLFLANRPAALIPAFLFAALVFLATKVPVRYLLKGLKFIAIMVILLFLFRMLMTREGTVLFELTWLTVYEEGVRDGAVFAGRLFLLLVLATVLTLTTTPIELTDALERLFKPLQRLGLPAHELALTMSIALRFIPTLFTEMEKIMKAQTARGASFSNGSLVRRIKALVPLLVPLIIQSFRRAEELAVAMEARGYTGSEGRTRFRRMVLRPSDAWVLLLVALTGVCIFALRG</sequence>
<dbReference type="PANTHER" id="PTHR34857">
    <property type="entry name" value="SLL0384 PROTEIN"/>
    <property type="match status" value="1"/>
</dbReference>
<dbReference type="GO" id="GO:0005886">
    <property type="term" value="C:plasma membrane"/>
    <property type="evidence" value="ECO:0007669"/>
    <property type="project" value="UniProtKB-ARBA"/>
</dbReference>
<dbReference type="InterPro" id="IPR051611">
    <property type="entry name" value="ECF_transporter_component"/>
</dbReference>
<gene>
    <name evidence="7" type="ORF">CR205_19110</name>
</gene>
<evidence type="ECO:0000256" key="1">
    <source>
        <dbReference type="ARBA" id="ARBA00004141"/>
    </source>
</evidence>
<feature type="transmembrane region" description="Helical" evidence="6">
    <location>
        <begin position="153"/>
        <end position="172"/>
    </location>
</feature>
<name>A0A2W0HE89_9BACI</name>
<evidence type="ECO:0000256" key="6">
    <source>
        <dbReference type="SAM" id="Phobius"/>
    </source>
</evidence>